<sequence length="643" mass="70575">MSRWPVLILISTFLISFNDAATTSSSFLSTADRERLKQVFISAWNLEDIASVHYSILGYKLLASPLPNSQAVCKFLLDSANKESSLESYYYISSAWKTVGSCSGSLPTNKFVEAATKVLKQDTAGIYDLYYAVHIYKSASQSLAPYVTNIKNVIQALLKKDDAISHLAYSFHIAVQLGNDGKFAFDRIEDALVQADEVDGRFLQFEGGLSITALLISGAYRLAQAVNTVPPISGDQAVKFANYFLSRRSVQTAKGAYNLLDVITILSDNKYHIPVAITLAGPAVVSLAEPKVSVKVTDLLGRALPSGPLQVTAESATRIADDVVVLSKKKFEQSPADSMVHTINLMEVKPEPGLYKVTVNSAPTKADPWLVGNVGITLPIKVMCSVAVDSFEIGIGDSDQTTQPKFDKIAYDNKLGKKLEVDTLQKLVVRFSLKDKASGKPMVVHQAFVRFSNPTTKQEIIFIAEPDSNKLYKFDLDVGAKQGDFKQLSGVYAAELIVGDVVISNSFSWHFADVNLKLPLDASKLPAPYSLHKPKPVIEHLFREPEKRPPVFVSNLFTGLVFVPFSVLIGLWVKLGVNISNFPFSLSALGFHVGLGAIFVLFGFFWLQLNMFQTLKYLLGLGVVTFLCGNKLLTKIANNRKHH</sequence>
<evidence type="ECO:0000256" key="6">
    <source>
        <dbReference type="ARBA" id="ARBA00022692"/>
    </source>
</evidence>
<feature type="domain" description="Ribophorin II second" evidence="15">
    <location>
        <begin position="275"/>
        <end position="382"/>
    </location>
</feature>
<feature type="transmembrane region" description="Helical" evidence="12">
    <location>
        <begin position="615"/>
        <end position="633"/>
    </location>
</feature>
<evidence type="ECO:0000256" key="12">
    <source>
        <dbReference type="RuleBase" id="RU366029"/>
    </source>
</evidence>
<keyword evidence="6 12" id="KW-0812">Transmembrane</keyword>
<comment type="subcellular location">
    <subcellularLocation>
        <location evidence="2 12">Endoplasmic reticulum membrane</location>
        <topology evidence="2 12">Multi-pass membrane protein</topology>
    </subcellularLocation>
</comment>
<dbReference type="InterPro" id="IPR055373">
    <property type="entry name" value="Ribophorin_II_N"/>
</dbReference>
<feature type="chain" id="PRO_5019621694" description="Dolichyl-diphosphooligosaccharide--protein glycosyltransferase subunit 2" evidence="12">
    <location>
        <begin position="21"/>
        <end position="643"/>
    </location>
</feature>
<evidence type="ECO:0000259" key="15">
    <source>
        <dbReference type="Pfam" id="PF23861"/>
    </source>
</evidence>
<evidence type="ECO:0000259" key="13">
    <source>
        <dbReference type="Pfam" id="PF05817"/>
    </source>
</evidence>
<dbReference type="GO" id="GO:0008250">
    <property type="term" value="C:oligosaccharyltransferase complex"/>
    <property type="evidence" value="ECO:0007669"/>
    <property type="project" value="UniProtKB-UniRule"/>
</dbReference>
<comment type="pathway">
    <text evidence="3 12">Protein modification; protein glycosylation.</text>
</comment>
<evidence type="ECO:0000256" key="8">
    <source>
        <dbReference type="ARBA" id="ARBA00022824"/>
    </source>
</evidence>
<comment type="function">
    <text evidence="1 12">Subunit of the oligosaccharyl transferase (OST) complex that catalyzes the initial transfer of a defined glycan (Glc(3)Man(9)GlcNAc(2) in eukaryotes) from the lipid carrier dolichol-pyrophosphate to an asparagine residue within an Asn-X-Ser/Thr consensus motif in nascent polypeptide chains, the first step in protein N-glycosylation. N-glycosylation occurs cotranslationally and the complex associates with the Sec61 complex at the channel-forming translocon complex that mediates protein translocation across the endoplasmic reticulum (ER). All subunits are required for a maximal enzyme activity.</text>
</comment>
<dbReference type="UniPathway" id="UPA00378"/>
<keyword evidence="9 12" id="KW-1133">Transmembrane helix</keyword>
<keyword evidence="10 12" id="KW-0472">Membrane</keyword>
<dbReference type="STRING" id="195883.A0A482XCM6"/>
<feature type="domain" description="Ribophorin II third" evidence="14">
    <location>
        <begin position="390"/>
        <end position="516"/>
    </location>
</feature>
<evidence type="ECO:0000256" key="10">
    <source>
        <dbReference type="ARBA" id="ARBA00023136"/>
    </source>
</evidence>
<keyword evidence="18" id="KW-1185">Reference proteome</keyword>
<reference evidence="17 18" key="1">
    <citation type="journal article" date="2017" name="Gigascience">
        <title>Genome sequence of the small brown planthopper, Laodelphax striatellus.</title>
        <authorList>
            <person name="Zhu J."/>
            <person name="Jiang F."/>
            <person name="Wang X."/>
            <person name="Yang P."/>
            <person name="Bao Y."/>
            <person name="Zhao W."/>
            <person name="Wang W."/>
            <person name="Lu H."/>
            <person name="Wang Q."/>
            <person name="Cui N."/>
            <person name="Li J."/>
            <person name="Chen X."/>
            <person name="Luo L."/>
            <person name="Yu J."/>
            <person name="Kang L."/>
            <person name="Cui F."/>
        </authorList>
    </citation>
    <scope>NUCLEOTIDE SEQUENCE [LARGE SCALE GENOMIC DNA]</scope>
    <source>
        <strain evidence="17">Lst14</strain>
    </source>
</reference>
<dbReference type="Proteomes" id="UP000291343">
    <property type="component" value="Unassembled WGS sequence"/>
</dbReference>
<dbReference type="OrthoDB" id="432292at2759"/>
<dbReference type="InterPro" id="IPR056790">
    <property type="entry name" value="Ribophorin_II_C"/>
</dbReference>
<feature type="domain" description="Ribophorin II C-terminal" evidence="16">
    <location>
        <begin position="542"/>
        <end position="640"/>
    </location>
</feature>
<feature type="signal peptide" evidence="12">
    <location>
        <begin position="1"/>
        <end position="20"/>
    </location>
</feature>
<accession>A0A482XCM6</accession>
<name>A0A482XCM6_LAOST</name>
<dbReference type="InterPro" id="IPR055375">
    <property type="entry name" value="Ribophorin_II_2nd"/>
</dbReference>
<dbReference type="Pfam" id="PF23861">
    <property type="entry name" value="Ribophorin_II_2nd"/>
    <property type="match status" value="1"/>
</dbReference>
<gene>
    <name evidence="17" type="ORF">LSTR_LSTR001708</name>
</gene>
<dbReference type="InParanoid" id="A0A482XCM6"/>
<evidence type="ECO:0000259" key="14">
    <source>
        <dbReference type="Pfam" id="PF23860"/>
    </source>
</evidence>
<evidence type="ECO:0000313" key="17">
    <source>
        <dbReference type="EMBL" id="RZF43447.1"/>
    </source>
</evidence>
<keyword evidence="8 12" id="KW-0256">Endoplasmic reticulum</keyword>
<comment type="subunit">
    <text evidence="11">Component of the oligosaccharyltransferase (OST) complex. OST exists in two different complex forms which contain common core subunits RPN1, RPN2, OST48, OST4, DAD1 and TMEM258, either STT3A or STT3B as catalytic subunits, and form-specific accessory subunits. STT3A complex assembly occurs through the formation of 3 subcomplexes. Subcomplex 1 contains RPN1 and TMEM258, subcomplex 2 contains the STT3A-specific subunits STT3A, DC2/OSTC, and KCP2 as well as the core subunit OST4, and subcomplex 3 contains RPN2, DAD1, and OST48. The STT3A complex can form stable complexes with the Sec61 complex or with both the Sec61 and TRAP complexes. Interacts with DDI2. Interacts with TMEM35A/NACHO.</text>
</comment>
<dbReference type="InterPro" id="IPR008814">
    <property type="entry name" value="Swp1"/>
</dbReference>
<evidence type="ECO:0000256" key="11">
    <source>
        <dbReference type="ARBA" id="ARBA00046750"/>
    </source>
</evidence>
<evidence type="ECO:0000256" key="3">
    <source>
        <dbReference type="ARBA" id="ARBA00004922"/>
    </source>
</evidence>
<evidence type="ECO:0000313" key="18">
    <source>
        <dbReference type="Proteomes" id="UP000291343"/>
    </source>
</evidence>
<protein>
    <recommendedName>
        <fullName evidence="5 12">Dolichyl-diphosphooligosaccharide--protein glycosyltransferase subunit 2</fullName>
    </recommendedName>
    <alternativeName>
        <fullName evidence="12">Ribophorin-2</fullName>
    </alternativeName>
</protein>
<proteinExistence type="inferred from homology"/>
<evidence type="ECO:0000256" key="2">
    <source>
        <dbReference type="ARBA" id="ARBA00004477"/>
    </source>
</evidence>
<organism evidence="17 18">
    <name type="scientific">Laodelphax striatellus</name>
    <name type="common">Small brown planthopper</name>
    <name type="synonym">Delphax striatella</name>
    <dbReference type="NCBI Taxonomy" id="195883"/>
    <lineage>
        <taxon>Eukaryota</taxon>
        <taxon>Metazoa</taxon>
        <taxon>Ecdysozoa</taxon>
        <taxon>Arthropoda</taxon>
        <taxon>Hexapoda</taxon>
        <taxon>Insecta</taxon>
        <taxon>Pterygota</taxon>
        <taxon>Neoptera</taxon>
        <taxon>Paraneoptera</taxon>
        <taxon>Hemiptera</taxon>
        <taxon>Auchenorrhyncha</taxon>
        <taxon>Fulgoroidea</taxon>
        <taxon>Delphacidae</taxon>
        <taxon>Criomorphinae</taxon>
        <taxon>Laodelphax</taxon>
    </lineage>
</organism>
<evidence type="ECO:0000256" key="4">
    <source>
        <dbReference type="ARBA" id="ARBA00009038"/>
    </source>
</evidence>
<comment type="caution">
    <text evidence="17">The sequence shown here is derived from an EMBL/GenBank/DDBJ whole genome shotgun (WGS) entry which is preliminary data.</text>
</comment>
<dbReference type="SMR" id="A0A482XCM6"/>
<dbReference type="FunCoup" id="A0A482XCM6">
    <property type="interactions" value="2062"/>
</dbReference>
<dbReference type="GO" id="GO:0006487">
    <property type="term" value="P:protein N-linked glycosylation"/>
    <property type="evidence" value="ECO:0007669"/>
    <property type="project" value="UniProtKB-UniRule"/>
</dbReference>
<dbReference type="PANTHER" id="PTHR12640">
    <property type="entry name" value="RIBOPHORIN II"/>
    <property type="match status" value="1"/>
</dbReference>
<keyword evidence="7 12" id="KW-0732">Signal</keyword>
<dbReference type="Pfam" id="PF05817">
    <property type="entry name" value="Ribophorin_II"/>
    <property type="match status" value="1"/>
</dbReference>
<evidence type="ECO:0000256" key="1">
    <source>
        <dbReference type="ARBA" id="ARBA00002791"/>
    </source>
</evidence>
<evidence type="ECO:0000256" key="5">
    <source>
        <dbReference type="ARBA" id="ARBA00017612"/>
    </source>
</evidence>
<dbReference type="EMBL" id="QKKF02012754">
    <property type="protein sequence ID" value="RZF43447.1"/>
    <property type="molecule type" value="Genomic_DNA"/>
</dbReference>
<dbReference type="PANTHER" id="PTHR12640:SF0">
    <property type="entry name" value="DOLICHYL-DIPHOSPHOOLIGOSACCHARIDE--PROTEIN GLYCOSYLTRANSFERASE SUBUNIT 2"/>
    <property type="match status" value="1"/>
</dbReference>
<dbReference type="InterPro" id="IPR055374">
    <property type="entry name" value="Ribophorin_II_3rd"/>
</dbReference>
<evidence type="ECO:0000256" key="9">
    <source>
        <dbReference type="ARBA" id="ARBA00022989"/>
    </source>
</evidence>
<evidence type="ECO:0000256" key="7">
    <source>
        <dbReference type="ARBA" id="ARBA00022729"/>
    </source>
</evidence>
<dbReference type="Pfam" id="PF23860">
    <property type="entry name" value="Ribophorin_II_3rd"/>
    <property type="match status" value="1"/>
</dbReference>
<evidence type="ECO:0000259" key="16">
    <source>
        <dbReference type="Pfam" id="PF25147"/>
    </source>
</evidence>
<feature type="domain" description="Ribophorin II N-terminal" evidence="13">
    <location>
        <begin position="28"/>
        <end position="267"/>
    </location>
</feature>
<dbReference type="AlphaFoldDB" id="A0A482XCM6"/>
<comment type="similarity">
    <text evidence="4 12">Belongs to the SWP1 family.</text>
</comment>
<feature type="transmembrane region" description="Helical" evidence="12">
    <location>
        <begin position="585"/>
        <end position="609"/>
    </location>
</feature>
<dbReference type="Pfam" id="PF25147">
    <property type="entry name" value="Ribophorin_II_C"/>
    <property type="match status" value="1"/>
</dbReference>
<feature type="transmembrane region" description="Helical" evidence="12">
    <location>
        <begin position="552"/>
        <end position="573"/>
    </location>
</feature>